<feature type="compositionally biased region" description="Basic and acidic residues" evidence="1">
    <location>
        <begin position="1"/>
        <end position="13"/>
    </location>
</feature>
<reference evidence="2" key="2">
    <citation type="submission" date="2020-11" db="EMBL/GenBank/DDBJ databases">
        <authorList>
            <person name="McCartney M.A."/>
            <person name="Auch B."/>
            <person name="Kono T."/>
            <person name="Mallez S."/>
            <person name="Becker A."/>
            <person name="Gohl D.M."/>
            <person name="Silverstein K.A.T."/>
            <person name="Koren S."/>
            <person name="Bechman K.B."/>
            <person name="Herman A."/>
            <person name="Abrahante J.E."/>
            <person name="Garbe J."/>
        </authorList>
    </citation>
    <scope>NUCLEOTIDE SEQUENCE</scope>
    <source>
        <strain evidence="2">Duluth1</strain>
        <tissue evidence="2">Whole animal</tissue>
    </source>
</reference>
<gene>
    <name evidence="2" type="ORF">DPMN_166662</name>
</gene>
<name>A0A9D4EYD2_DREPO</name>
<accession>A0A9D4EYD2</accession>
<proteinExistence type="predicted"/>
<dbReference type="Proteomes" id="UP000828390">
    <property type="component" value="Unassembled WGS sequence"/>
</dbReference>
<sequence length="58" mass="6518">MRETFPDGREFARTKGQHGPNKGTVRLPTRGPGRGSPDWDTSRDDRTVRTCLQLHDGP</sequence>
<reference evidence="2" key="1">
    <citation type="journal article" date="2019" name="bioRxiv">
        <title>The Genome of the Zebra Mussel, Dreissena polymorpha: A Resource for Invasive Species Research.</title>
        <authorList>
            <person name="McCartney M.A."/>
            <person name="Auch B."/>
            <person name="Kono T."/>
            <person name="Mallez S."/>
            <person name="Zhang Y."/>
            <person name="Obille A."/>
            <person name="Becker A."/>
            <person name="Abrahante J.E."/>
            <person name="Garbe J."/>
            <person name="Badalamenti J.P."/>
            <person name="Herman A."/>
            <person name="Mangelson H."/>
            <person name="Liachko I."/>
            <person name="Sullivan S."/>
            <person name="Sone E.D."/>
            <person name="Koren S."/>
            <person name="Silverstein K.A.T."/>
            <person name="Beckman K.B."/>
            <person name="Gohl D.M."/>
        </authorList>
    </citation>
    <scope>NUCLEOTIDE SEQUENCE</scope>
    <source>
        <strain evidence="2">Duluth1</strain>
        <tissue evidence="2">Whole animal</tissue>
    </source>
</reference>
<dbReference type="EMBL" id="JAIWYP010000008">
    <property type="protein sequence ID" value="KAH3788517.1"/>
    <property type="molecule type" value="Genomic_DNA"/>
</dbReference>
<protein>
    <submittedName>
        <fullName evidence="2">Uncharacterized protein</fullName>
    </submittedName>
</protein>
<keyword evidence="3" id="KW-1185">Reference proteome</keyword>
<evidence type="ECO:0000256" key="1">
    <source>
        <dbReference type="SAM" id="MobiDB-lite"/>
    </source>
</evidence>
<evidence type="ECO:0000313" key="2">
    <source>
        <dbReference type="EMBL" id="KAH3788517.1"/>
    </source>
</evidence>
<dbReference type="AlphaFoldDB" id="A0A9D4EYD2"/>
<evidence type="ECO:0000313" key="3">
    <source>
        <dbReference type="Proteomes" id="UP000828390"/>
    </source>
</evidence>
<feature type="region of interest" description="Disordered" evidence="1">
    <location>
        <begin position="1"/>
        <end position="58"/>
    </location>
</feature>
<organism evidence="2 3">
    <name type="scientific">Dreissena polymorpha</name>
    <name type="common">Zebra mussel</name>
    <name type="synonym">Mytilus polymorpha</name>
    <dbReference type="NCBI Taxonomy" id="45954"/>
    <lineage>
        <taxon>Eukaryota</taxon>
        <taxon>Metazoa</taxon>
        <taxon>Spiralia</taxon>
        <taxon>Lophotrochozoa</taxon>
        <taxon>Mollusca</taxon>
        <taxon>Bivalvia</taxon>
        <taxon>Autobranchia</taxon>
        <taxon>Heteroconchia</taxon>
        <taxon>Euheterodonta</taxon>
        <taxon>Imparidentia</taxon>
        <taxon>Neoheterodontei</taxon>
        <taxon>Myida</taxon>
        <taxon>Dreissenoidea</taxon>
        <taxon>Dreissenidae</taxon>
        <taxon>Dreissena</taxon>
    </lineage>
</organism>
<comment type="caution">
    <text evidence="2">The sequence shown here is derived from an EMBL/GenBank/DDBJ whole genome shotgun (WGS) entry which is preliminary data.</text>
</comment>